<sequence length="107" mass="12338">MRNRSDPGQVIPLQQCVECQGEGEVKQIFSRWLCNTCNGLGMVDKATGKALEPDTVIRQLLIRLRHAREQGRTLQQELAKARTFIEQYNALQKGRDKRHNRPELKQP</sequence>
<evidence type="ECO:0000313" key="1">
    <source>
        <dbReference type="EMBL" id="GAA4652374.1"/>
    </source>
</evidence>
<accession>A0ABP8V8T1</accession>
<organism evidence="1 2">
    <name type="scientific">Kistimonas scapharcae</name>
    <dbReference type="NCBI Taxonomy" id="1036133"/>
    <lineage>
        <taxon>Bacteria</taxon>
        <taxon>Pseudomonadati</taxon>
        <taxon>Pseudomonadota</taxon>
        <taxon>Gammaproteobacteria</taxon>
        <taxon>Oceanospirillales</taxon>
        <taxon>Endozoicomonadaceae</taxon>
        <taxon>Kistimonas</taxon>
    </lineage>
</organism>
<evidence type="ECO:0000313" key="2">
    <source>
        <dbReference type="Proteomes" id="UP001500604"/>
    </source>
</evidence>
<dbReference type="InterPro" id="IPR036410">
    <property type="entry name" value="HSP_DnaJ_Cys-rich_dom_sf"/>
</dbReference>
<proteinExistence type="predicted"/>
<keyword evidence="2" id="KW-1185">Reference proteome</keyword>
<gene>
    <name evidence="1" type="ORF">GCM10023116_46580</name>
</gene>
<dbReference type="SUPFAM" id="SSF57938">
    <property type="entry name" value="DnaJ/Hsp40 cysteine-rich domain"/>
    <property type="match status" value="1"/>
</dbReference>
<name>A0ABP8V8T1_9GAMM</name>
<dbReference type="Gene3D" id="6.20.20.10">
    <property type="match status" value="1"/>
</dbReference>
<reference evidence="2" key="1">
    <citation type="journal article" date="2019" name="Int. J. Syst. Evol. Microbiol.">
        <title>The Global Catalogue of Microorganisms (GCM) 10K type strain sequencing project: providing services to taxonomists for standard genome sequencing and annotation.</title>
        <authorList>
            <consortium name="The Broad Institute Genomics Platform"/>
            <consortium name="The Broad Institute Genome Sequencing Center for Infectious Disease"/>
            <person name="Wu L."/>
            <person name="Ma J."/>
        </authorList>
    </citation>
    <scope>NUCLEOTIDE SEQUENCE [LARGE SCALE GENOMIC DNA]</scope>
    <source>
        <strain evidence="2">JCM 17805</strain>
    </source>
</reference>
<protein>
    <submittedName>
        <fullName evidence="1">Uncharacterized protein</fullName>
    </submittedName>
</protein>
<dbReference type="RefSeq" id="WP_345198922.1">
    <property type="nucleotide sequence ID" value="NZ_BAABFL010000474.1"/>
</dbReference>
<comment type="caution">
    <text evidence="1">The sequence shown here is derived from an EMBL/GenBank/DDBJ whole genome shotgun (WGS) entry which is preliminary data.</text>
</comment>
<dbReference type="Proteomes" id="UP001500604">
    <property type="component" value="Unassembled WGS sequence"/>
</dbReference>
<dbReference type="EMBL" id="BAABFL010000474">
    <property type="protein sequence ID" value="GAA4652374.1"/>
    <property type="molecule type" value="Genomic_DNA"/>
</dbReference>